<name>A0ABQ3EE47_9ACTN</name>
<accession>A0ABQ3EE47</accession>
<dbReference type="EMBL" id="BMVO01000052">
    <property type="protein sequence ID" value="GHB33492.1"/>
    <property type="molecule type" value="Genomic_DNA"/>
</dbReference>
<proteinExistence type="predicted"/>
<reference evidence="2" key="1">
    <citation type="journal article" date="2019" name="Int. J. Syst. Evol. Microbiol.">
        <title>The Global Catalogue of Microorganisms (GCM) 10K type strain sequencing project: providing services to taxonomists for standard genome sequencing and annotation.</title>
        <authorList>
            <consortium name="The Broad Institute Genomics Platform"/>
            <consortium name="The Broad Institute Genome Sequencing Center for Infectious Disease"/>
            <person name="Wu L."/>
            <person name="Ma J."/>
        </authorList>
    </citation>
    <scope>NUCLEOTIDE SEQUENCE [LARGE SCALE GENOMIC DNA]</scope>
    <source>
        <strain evidence="2">JCM 4737</strain>
    </source>
</reference>
<evidence type="ECO:0000313" key="1">
    <source>
        <dbReference type="EMBL" id="GHB33492.1"/>
    </source>
</evidence>
<organism evidence="1 2">
    <name type="scientific">Streptomyces chryseus</name>
    <dbReference type="NCBI Taxonomy" id="68186"/>
    <lineage>
        <taxon>Bacteria</taxon>
        <taxon>Bacillati</taxon>
        <taxon>Actinomycetota</taxon>
        <taxon>Actinomycetes</taxon>
        <taxon>Kitasatosporales</taxon>
        <taxon>Streptomycetaceae</taxon>
        <taxon>Streptomyces</taxon>
    </lineage>
</organism>
<comment type="caution">
    <text evidence="1">The sequence shown here is derived from an EMBL/GenBank/DDBJ whole genome shotgun (WGS) entry which is preliminary data.</text>
</comment>
<evidence type="ECO:0000313" key="2">
    <source>
        <dbReference type="Proteomes" id="UP000599437"/>
    </source>
</evidence>
<keyword evidence="2" id="KW-1185">Reference proteome</keyword>
<protein>
    <submittedName>
        <fullName evidence="1">Uncharacterized protein</fullName>
    </submittedName>
</protein>
<sequence>MPELVGYVVPSLVAWTKLICGLGMESVLARVAGRFYGVDLRWRMRGYVRGLLAPVERKNGWQLAEYAGHRGPAGFQHLLSGASWGVRFHPVELHHPDPFGVTVVLRQEDGYSVRLTRAFAR</sequence>
<gene>
    <name evidence="1" type="ORF">GCM10010346_65880</name>
</gene>
<dbReference type="Proteomes" id="UP000599437">
    <property type="component" value="Unassembled WGS sequence"/>
</dbReference>